<dbReference type="Gene3D" id="3.90.550.10">
    <property type="entry name" value="Spore Coat Polysaccharide Biosynthesis Protein SpsA, Chain A"/>
    <property type="match status" value="1"/>
</dbReference>
<dbReference type="InterPro" id="IPR001173">
    <property type="entry name" value="Glyco_trans_2-like"/>
</dbReference>
<dbReference type="InterPro" id="IPR037257">
    <property type="entry name" value="T2SS_E_N_sf"/>
</dbReference>
<feature type="transmembrane region" description="Helical" evidence="7">
    <location>
        <begin position="361"/>
        <end position="382"/>
    </location>
</feature>
<keyword evidence="5 7" id="KW-1133">Transmembrane helix</keyword>
<dbReference type="NCBIfam" id="NF011305">
    <property type="entry name" value="PRK14716.1-3"/>
    <property type="match status" value="1"/>
</dbReference>
<dbReference type="InterPro" id="IPR050321">
    <property type="entry name" value="Glycosyltr_2/OpgH_subfam"/>
</dbReference>
<gene>
    <name evidence="9" type="ORF">SAMN06295970_11754</name>
</gene>
<comment type="caution">
    <text evidence="9">The sequence shown here is derived from an EMBL/GenBank/DDBJ whole genome shotgun (WGS) entry which is preliminary data.</text>
</comment>
<evidence type="ECO:0000259" key="8">
    <source>
        <dbReference type="Pfam" id="PF13632"/>
    </source>
</evidence>
<dbReference type="SUPFAM" id="SSF160246">
    <property type="entry name" value="EspE N-terminal domain-like"/>
    <property type="match status" value="1"/>
</dbReference>
<dbReference type="NCBIfam" id="NF012033">
    <property type="entry name" value="PRK15489.1"/>
    <property type="match status" value="1"/>
</dbReference>
<keyword evidence="2" id="KW-0328">Glycosyltransferase</keyword>
<evidence type="ECO:0000256" key="5">
    <source>
        <dbReference type="ARBA" id="ARBA00022989"/>
    </source>
</evidence>
<accession>A0ABY1QJU6</accession>
<keyword evidence="4 7" id="KW-0812">Transmembrane</keyword>
<dbReference type="PANTHER" id="PTHR43867:SF2">
    <property type="entry name" value="CELLULOSE SYNTHASE CATALYTIC SUBUNIT A [UDP-FORMING]"/>
    <property type="match status" value="1"/>
</dbReference>
<evidence type="ECO:0000313" key="9">
    <source>
        <dbReference type="EMBL" id="SMP71700.1"/>
    </source>
</evidence>
<evidence type="ECO:0000256" key="3">
    <source>
        <dbReference type="ARBA" id="ARBA00022679"/>
    </source>
</evidence>
<name>A0ABY1QJU6_9BURK</name>
<evidence type="ECO:0000256" key="7">
    <source>
        <dbReference type="SAM" id="Phobius"/>
    </source>
</evidence>
<evidence type="ECO:0000256" key="1">
    <source>
        <dbReference type="ARBA" id="ARBA00004141"/>
    </source>
</evidence>
<dbReference type="PANTHER" id="PTHR43867">
    <property type="entry name" value="CELLULOSE SYNTHASE CATALYTIC SUBUNIT A [UDP-FORMING]"/>
    <property type="match status" value="1"/>
</dbReference>
<feature type="domain" description="Glycosyltransferase 2-like" evidence="8">
    <location>
        <begin position="164"/>
        <end position="382"/>
    </location>
</feature>
<keyword evidence="10" id="KW-1185">Reference proteome</keyword>
<organism evidence="9 10">
    <name type="scientific">Noviherbaspirillum suwonense</name>
    <dbReference type="NCBI Taxonomy" id="1224511"/>
    <lineage>
        <taxon>Bacteria</taxon>
        <taxon>Pseudomonadati</taxon>
        <taxon>Pseudomonadota</taxon>
        <taxon>Betaproteobacteria</taxon>
        <taxon>Burkholderiales</taxon>
        <taxon>Oxalobacteraceae</taxon>
        <taxon>Noviherbaspirillum</taxon>
    </lineage>
</organism>
<protein>
    <submittedName>
        <fullName evidence="9">Adsorption protein B</fullName>
    </submittedName>
</protein>
<dbReference type="Pfam" id="PF13632">
    <property type="entry name" value="Glyco_trans_2_3"/>
    <property type="match status" value="1"/>
</dbReference>
<feature type="transmembrane region" description="Helical" evidence="7">
    <location>
        <begin position="402"/>
        <end position="420"/>
    </location>
</feature>
<reference evidence="9 10" key="1">
    <citation type="submission" date="2017-05" db="EMBL/GenBank/DDBJ databases">
        <authorList>
            <person name="Varghese N."/>
            <person name="Submissions S."/>
        </authorList>
    </citation>
    <scope>NUCLEOTIDE SEQUENCE [LARGE SCALE GENOMIC DNA]</scope>
    <source>
        <strain evidence="9 10">DSM 26001</strain>
    </source>
</reference>
<evidence type="ECO:0000256" key="2">
    <source>
        <dbReference type="ARBA" id="ARBA00022676"/>
    </source>
</evidence>
<evidence type="ECO:0000313" key="10">
    <source>
        <dbReference type="Proteomes" id="UP001158049"/>
    </source>
</evidence>
<dbReference type="SUPFAM" id="SSF53448">
    <property type="entry name" value="Nucleotide-diphospho-sugar transferases"/>
    <property type="match status" value="1"/>
</dbReference>
<dbReference type="Proteomes" id="UP001158049">
    <property type="component" value="Unassembled WGS sequence"/>
</dbReference>
<evidence type="ECO:0000256" key="6">
    <source>
        <dbReference type="ARBA" id="ARBA00023136"/>
    </source>
</evidence>
<keyword evidence="3" id="KW-0808">Transferase</keyword>
<evidence type="ECO:0000256" key="4">
    <source>
        <dbReference type="ARBA" id="ARBA00022692"/>
    </source>
</evidence>
<dbReference type="EMBL" id="FXUL01000017">
    <property type="protein sequence ID" value="SMP71700.1"/>
    <property type="molecule type" value="Genomic_DNA"/>
</dbReference>
<feature type="transmembrane region" description="Helical" evidence="7">
    <location>
        <begin position="6"/>
        <end position="27"/>
    </location>
</feature>
<sequence length="542" mass="63749">MPSVDAFAYFLLFAKITMLLVGLCFLISGLDDLFIDICYACRNLYRRLVILPKCNALSEQRLREKEEQWIAIMVPAWDESAVIRPMLENTLRVLDYTNYRIFIGTYPNDLETQREVDLVREGNIQVHRITTPHDGPTNKADCLNWIYQGIHLYEKSHGMKFEIFVMQDCEDVIHPLCYRLFNYLIPRKDMVQLPVQSLETKWYQLTGGHYMDEFAQSHYKDMVVREAISGCIPAAGVGCGFSRKAFETIAGKNNNQLFSIDSLTEDYDFGFRLHRNGLKQVFVRYEVVRSVQKKQFLTGKITNVTKRETVCIREYFPAKFMYAVRQKSRWVVGITMQGWENLGWQGSLATRYMLFRDRKSILTNLLNLVGYLLVGLVLTVWFIQWLHPDTYKYPPLLEKNSLLWYVLYVNAFLLLLRILLRAYCVYRLHGTMHAFLSFPRMIWGNLINFLATMRAIKQYVRYLRTGKLIKWDKTTHQYPSEEQLLSFRRKLGDILLDSRRITVDQLNHALKIQCEKPALLGEILKSLGWLQQHELDEFLLRQ</sequence>
<dbReference type="InterPro" id="IPR029044">
    <property type="entry name" value="Nucleotide-diphossugar_trans"/>
</dbReference>
<keyword evidence="6 7" id="KW-0472">Membrane</keyword>
<dbReference type="RefSeq" id="WP_283443954.1">
    <property type="nucleotide sequence ID" value="NZ_FXUL01000017.1"/>
</dbReference>
<comment type="subcellular location">
    <subcellularLocation>
        <location evidence="1">Membrane</location>
        <topology evidence="1">Multi-pass membrane protein</topology>
    </subcellularLocation>
</comment>
<proteinExistence type="predicted"/>